<gene>
    <name evidence="8" type="primary">CEP135</name>
</gene>
<proteinExistence type="inferred from homology"/>
<dbReference type="PANTHER" id="PTHR20544:SF0">
    <property type="entry name" value="NUCLEOPROTEIN TPR_MLP1 DOMAIN-CONTAINING PROTEIN"/>
    <property type="match status" value="1"/>
</dbReference>
<dbReference type="SUPFAM" id="SSF57997">
    <property type="entry name" value="Tropomyosin"/>
    <property type="match status" value="1"/>
</dbReference>
<comment type="similarity">
    <text evidence="4">Belongs to the CEP135/TSGA10 family.</text>
</comment>
<keyword evidence="5" id="KW-0175">Coiled coil</keyword>
<dbReference type="PANTHER" id="PTHR20544">
    <property type="entry name" value="CENTROSOMAL PROTEIN CEP135"/>
    <property type="match status" value="1"/>
</dbReference>
<evidence type="ECO:0000256" key="3">
    <source>
        <dbReference type="ARBA" id="ARBA00023212"/>
    </source>
</evidence>
<name>A0ABM0MAC0_SACKO</name>
<feature type="compositionally biased region" description="Low complexity" evidence="6">
    <location>
        <begin position="490"/>
        <end position="512"/>
    </location>
</feature>
<keyword evidence="3" id="KW-0206">Cytoskeleton</keyword>
<feature type="region of interest" description="Disordered" evidence="6">
    <location>
        <begin position="476"/>
        <end position="514"/>
    </location>
</feature>
<evidence type="ECO:0000256" key="1">
    <source>
        <dbReference type="ARBA" id="ARBA00004114"/>
    </source>
</evidence>
<dbReference type="Gene3D" id="1.10.287.2610">
    <property type="match status" value="1"/>
</dbReference>
<organism evidence="7 8">
    <name type="scientific">Saccoglossus kowalevskii</name>
    <name type="common">Acorn worm</name>
    <dbReference type="NCBI Taxonomy" id="10224"/>
    <lineage>
        <taxon>Eukaryota</taxon>
        <taxon>Metazoa</taxon>
        <taxon>Hemichordata</taxon>
        <taxon>Enteropneusta</taxon>
        <taxon>Harrimaniidae</taxon>
        <taxon>Saccoglossus</taxon>
    </lineage>
</organism>
<feature type="region of interest" description="Disordered" evidence="6">
    <location>
        <begin position="1189"/>
        <end position="1254"/>
    </location>
</feature>
<keyword evidence="7" id="KW-1185">Reference proteome</keyword>
<feature type="compositionally biased region" description="Basic and acidic residues" evidence="6">
    <location>
        <begin position="1222"/>
        <end position="1248"/>
    </location>
</feature>
<dbReference type="CDD" id="cd22292">
    <property type="entry name" value="cc_Cep135_MBD"/>
    <property type="match status" value="1"/>
</dbReference>
<evidence type="ECO:0000256" key="2">
    <source>
        <dbReference type="ARBA" id="ARBA00022490"/>
    </source>
</evidence>
<dbReference type="Gene3D" id="1.10.287.1490">
    <property type="match status" value="1"/>
</dbReference>
<evidence type="ECO:0000256" key="6">
    <source>
        <dbReference type="SAM" id="MobiDB-lite"/>
    </source>
</evidence>
<evidence type="ECO:0000313" key="8">
    <source>
        <dbReference type="RefSeq" id="XP_006816961.1"/>
    </source>
</evidence>
<evidence type="ECO:0000256" key="4">
    <source>
        <dbReference type="ARBA" id="ARBA00038123"/>
    </source>
</evidence>
<dbReference type="Proteomes" id="UP000694865">
    <property type="component" value="Unplaced"/>
</dbReference>
<keyword evidence="2" id="KW-0963">Cytoplasm</keyword>
<feature type="region of interest" description="Disordered" evidence="6">
    <location>
        <begin position="760"/>
        <end position="779"/>
    </location>
</feature>
<feature type="coiled-coil region" evidence="5">
    <location>
        <begin position="75"/>
        <end position="148"/>
    </location>
</feature>
<comment type="subcellular location">
    <subcellularLocation>
        <location evidence="1">Cytoplasm</location>
        <location evidence="1">Cytoskeleton</location>
        <location evidence="1">Microtubule organizing center</location>
        <location evidence="1">Centrosome</location>
        <location evidence="1">Centriole</location>
    </subcellularLocation>
</comment>
<dbReference type="RefSeq" id="XP_006816961.1">
    <property type="nucleotide sequence ID" value="XM_006816898.1"/>
</dbReference>
<dbReference type="GeneID" id="100366913"/>
<protein>
    <submittedName>
        <fullName evidence="8">Centrosomal protein of 135 kDa</fullName>
    </submittedName>
</protein>
<accession>A0ABM0MAC0</accession>
<reference evidence="8" key="1">
    <citation type="submission" date="2025-08" db="UniProtKB">
        <authorList>
            <consortium name="RefSeq"/>
        </authorList>
    </citation>
    <scope>IDENTIFICATION</scope>
    <source>
        <tissue evidence="8">Testes</tissue>
    </source>
</reference>
<dbReference type="InterPro" id="IPR051877">
    <property type="entry name" value="Centriole_BasalBody_StrucProt"/>
</dbReference>
<sequence length="1304" mass="151871">MSTTVERKFTTLRKRLDQLGYRHPLGIESLPLVERLFSDLVHTTESLKNAKLQASKSVEQTGDWEVAVEPYRSDNAKLVKENNELHLQLIKTKEEAESSIKDLKTTIRRIEHENADLRFLNTQYIHKVRAVEKESKLKTDRINELQEKNFHAVVQTPGGRKRNIPFRRQRMEIDGTVPATDSTLLSSTQSQGEDPYVADLIRVADTRIDALQKDVDKLKIEDEKSKRTVRSLKKQVDARDQEIDRLNRQLEGGRPYDVVSTESKNRGNERLISHLNTQIDYLQQANRDLEKRLKDTIQDKHDANIKVRSLSSKNEELISEMKDIDRLAKQLQTDKDVAITAADRDVTEVQKELQQSTREADSLELELQQLRVEHKNIIMDKEQLASEASIRKQEIHQLKDLLDRVQEDKRRLSDKVNKLTSNERELVLELERLRLSPTKRSKSPSRVEGIMRKLEEERDYFKGEVEVLQKILKDRSLSSSTRSRSRSRSPTKGSPSKRSTSSSPSRAKSPSRCRGSAHYETIIRVLEDERDFYKREYELLRALRIRSSSPSRFGSLTPTRDRSIDEDTELYRLKRERDELQVLLDKFERHMSEIQSNVKVLTADRDKTNMLYEQANDELQRFRREVMKSPKSPRASLAAQSILRRIEHERDETLADLRRMTTERDSLRERLKIATETQLRDRARIEQRLEDLENAVRNTEQERSELQSRVTSMREMIATLEDQIKSQQLKISEANEDCAQHRATATQMRLLAEQAERSLEDHQRRLNKKSGELQASQELSDRLEKKLGEVSDSNSANRGEIAQLRGTIASLDREKDILQVTVDEKTEKIVALETELLDREAMVNEMRMSLSDLDGKLGQYSDEVTSKEREVRSLRRQLDGLHEELTETGRGREVALRENRRQQDDLSTMTRENQTLNQELEEAIRDRETLKVQIQDYISEVSRIEELLAAKEQENRDLLDNYRQATSEAERWESEATHREGEASSVRLELMTKDSELRRYRDRLDQQDQEIQQHMAAQQAYEMQVSSLTKSLSIMEENLRQSQEEKEAILLDLSSVRELCVKLENTKESLSRQLTAKNIESDQIVNQTDVLQREVESLRSQLSSERDSIRNLEGLLSNNREKEFQTQIENQEQRSDIQLMRDKLSLSDSKVQSQTREIHSLRTRTAQLESELERIRRQLTSERFERERVSQELRRVGLTPPPLADTSGRLSRTSLRSGSPDRSYRSPDRSILRSPDRYRSSSADRSRAESPYLKQSNVLMDDQFDQDDIVSGLHNLSYSGVDKLSIDENKDRYMEKNNTSYNSI</sequence>
<evidence type="ECO:0000256" key="5">
    <source>
        <dbReference type="SAM" id="Coils"/>
    </source>
</evidence>
<evidence type="ECO:0000313" key="7">
    <source>
        <dbReference type="Proteomes" id="UP000694865"/>
    </source>
</evidence>
<feature type="coiled-coil region" evidence="5">
    <location>
        <begin position="201"/>
        <end position="422"/>
    </location>
</feature>
<feature type="compositionally biased region" description="Low complexity" evidence="6">
    <location>
        <begin position="1206"/>
        <end position="1221"/>
    </location>
</feature>